<proteinExistence type="predicted"/>
<feature type="region of interest" description="Disordered" evidence="1">
    <location>
        <begin position="943"/>
        <end position="1012"/>
    </location>
</feature>
<feature type="region of interest" description="Disordered" evidence="1">
    <location>
        <begin position="185"/>
        <end position="211"/>
    </location>
</feature>
<feature type="compositionally biased region" description="Acidic residues" evidence="1">
    <location>
        <begin position="983"/>
        <end position="999"/>
    </location>
</feature>
<dbReference type="EMBL" id="JAFEUZ010000031">
    <property type="protein sequence ID" value="KAG5471477.1"/>
    <property type="molecule type" value="Genomic_DNA"/>
</dbReference>
<feature type="region of interest" description="Disordered" evidence="1">
    <location>
        <begin position="691"/>
        <end position="815"/>
    </location>
</feature>
<feature type="compositionally biased region" description="Acidic residues" evidence="1">
    <location>
        <begin position="225"/>
        <end position="236"/>
    </location>
</feature>
<feature type="compositionally biased region" description="Low complexity" evidence="1">
    <location>
        <begin position="786"/>
        <end position="802"/>
    </location>
</feature>
<name>A0A836FY52_9TRYP</name>
<dbReference type="GeneID" id="92511684"/>
<feature type="region of interest" description="Disordered" evidence="1">
    <location>
        <begin position="224"/>
        <end position="279"/>
    </location>
</feature>
<feature type="region of interest" description="Disordered" evidence="1">
    <location>
        <begin position="1075"/>
        <end position="1113"/>
    </location>
</feature>
<accession>A0A836FY52</accession>
<protein>
    <submittedName>
        <fullName evidence="2">Uncharacterized protein</fullName>
    </submittedName>
</protein>
<organism evidence="2 3">
    <name type="scientific">Leishmania martiniquensis</name>
    <dbReference type="NCBI Taxonomy" id="1580590"/>
    <lineage>
        <taxon>Eukaryota</taxon>
        <taxon>Discoba</taxon>
        <taxon>Euglenozoa</taxon>
        <taxon>Kinetoplastea</taxon>
        <taxon>Metakinetoplastina</taxon>
        <taxon>Trypanosomatida</taxon>
        <taxon>Trypanosomatidae</taxon>
        <taxon>Leishmaniinae</taxon>
        <taxon>Leishmania</taxon>
    </lineage>
</organism>
<dbReference type="RefSeq" id="XP_067176451.1">
    <property type="nucleotide sequence ID" value="XM_067319172.1"/>
</dbReference>
<reference evidence="3" key="1">
    <citation type="journal article" date="2021" name="Microbiol. Resour. Announc.">
        <title>LGAAP: Leishmaniinae Genome Assembly and Annotation Pipeline.</title>
        <authorList>
            <person name="Almutairi H."/>
            <person name="Urbaniak M.D."/>
            <person name="Bates M.D."/>
            <person name="Jariyapan N."/>
            <person name="Kwakye-Nuako G."/>
            <person name="Thomaz-Soccol V."/>
            <person name="Al-Salem W.S."/>
            <person name="Dillon R.J."/>
            <person name="Bates P.A."/>
            <person name="Gatherer D."/>
        </authorList>
    </citation>
    <scope>NUCLEOTIDE SEQUENCE [LARGE SCALE GENOMIC DNA]</scope>
</reference>
<sequence>MHYFFLEKQSPLTQRWQVRQVAFDSKYRYLYYTKSLSRVDIEEVMTRSHDADRSWTASPNSSGGTSSRKVRWSGKVKVTQLRYAADEYIVAPGSIDFDERILLTLIVVGFERPLESRRSRGKVASSSNRSIGGMSEKSFSLWSTASRHRSTSLRSSMHLYDSDANEGAASETAGVSQPLLVNAEHEVPEPESPSGFLHMPSYPVNESLDDDFEDEDENMFRDIDLVPDDEEDDEETSVAASEAETEEESDGGDADDTDDVAFNSPPSTPTGSTRSGYSFFRRRQRSAAGGGNAKDEKLVQLHFRAANYDVFRIVSLRLRQALVRHGLCGPLHAGLPPYDPRNGIALATVPLHLRHAFRRLNDVVFYSLQIGHVVYVRQQREVRGMEGYLCITHDSILLLQLDGKCPRWLDLEDIVGVQYVLRSSHSFISIRAAEPYPDFVFIPIIPSYPPNSTFDSEECVEGIVSMVRRLLMQRLRAGEDVALAPISSRQLSVHTADDIEEYDILCHISDLSDKYTDVFQYIAQEQITGAVPLRWRWDNSKTPSHFTFKRDLYHALEREEGEDSEDDDEAALSRLQHRPFLSPVAASHAHMVESLVPSRQQQHLSTGRDSVTATVSLPASRGAGYVHAAARSLPSSALSNAARQPPRSVLSQQDLLYSNASFMPATMTQLMAPPSRGAELRAKRKLLVTRTDRRNAGVAEVADNVSRHHQPPLSQPRHAASVAAGADVSQTQEVAAAPQAKLTTAPAARAPLNGAAEAMAPPRSSTSGRGSIAGASPTPPSPAPQGNPQRASPVAASARSASTKPNTYGLVPSPHHSDPATLDLWFSTAAPPVAPVATAQKGVQLSDIHSILHHGQLPTQQQQQLETQPTSAASGGLGRVGLVAPLSHHNSASATLATLAGRMAGGTTEGIGSCPTLTTSPTGASAAPNALAPTKVIGSALNGMSQQSSAPSGDHADKATSGSLSPREMTHTTENISKGRVGDEEDESDEDFDSEDMEDMLQRPQSRPVSAAAGTPALAVAAAAGLADGDAAGAAGAMTAEKKDGVLVNTEGAAFVPVGGGVVTQLVLTAEMLPGYGGRRDKDQRSEAASAPSPSLQARPEMAAFIPPEALPR</sequence>
<dbReference type="Proteomes" id="UP000673552">
    <property type="component" value="Unassembled WGS sequence"/>
</dbReference>
<dbReference type="OrthoDB" id="272990at2759"/>
<dbReference type="KEGG" id="lmat:92511684"/>
<feature type="compositionally biased region" description="Acidic residues" evidence="1">
    <location>
        <begin position="243"/>
        <end position="259"/>
    </location>
</feature>
<keyword evidence="3" id="KW-1185">Reference proteome</keyword>
<evidence type="ECO:0000313" key="3">
    <source>
        <dbReference type="Proteomes" id="UP000673552"/>
    </source>
</evidence>
<evidence type="ECO:0000256" key="1">
    <source>
        <dbReference type="SAM" id="MobiDB-lite"/>
    </source>
</evidence>
<reference evidence="3" key="2">
    <citation type="journal article" date="2021" name="Sci. Data">
        <title>Chromosome-scale genome sequencing, assembly and annotation of six genomes from subfamily Leishmaniinae.</title>
        <authorList>
            <person name="Almutairi H."/>
            <person name="Urbaniak M.D."/>
            <person name="Bates M.D."/>
            <person name="Jariyapan N."/>
            <person name="Kwakye-Nuako G."/>
            <person name="Thomaz Soccol V."/>
            <person name="Al-Salem W.S."/>
            <person name="Dillon R.J."/>
            <person name="Bates P.A."/>
            <person name="Gatherer D."/>
        </authorList>
    </citation>
    <scope>NUCLEOTIDE SEQUENCE [LARGE SCALE GENOMIC DNA]</scope>
</reference>
<evidence type="ECO:0000313" key="2">
    <source>
        <dbReference type="EMBL" id="KAG5471477.1"/>
    </source>
</evidence>
<feature type="compositionally biased region" description="Low complexity" evidence="1">
    <location>
        <begin position="745"/>
        <end position="758"/>
    </location>
</feature>
<feature type="compositionally biased region" description="Low complexity" evidence="1">
    <location>
        <begin position="260"/>
        <end position="273"/>
    </location>
</feature>
<gene>
    <name evidence="2" type="ORF">LSCM1_01568</name>
</gene>
<dbReference type="AlphaFoldDB" id="A0A836FY52"/>
<comment type="caution">
    <text evidence="2">The sequence shown here is derived from an EMBL/GenBank/DDBJ whole genome shotgun (WGS) entry which is preliminary data.</text>
</comment>